<evidence type="ECO:0000256" key="3">
    <source>
        <dbReference type="ARBA" id="ARBA00022840"/>
    </source>
</evidence>
<dbReference type="InterPro" id="IPR011068">
    <property type="entry name" value="NuclTrfase_I-like_C"/>
</dbReference>
<keyword evidence="2" id="KW-0547">Nucleotide-binding</keyword>
<sequence length="359" mass="42034">MPGVDSLFKIDGRVPLLKLKYLNYDFDLLFVQVPCVKPHEIYPFLRKEIKENLNLEETDKIINQIIFNLKTQNIEDIRSVILPLSEHFIYSGQFGFFNGTNLAVLASKIILLNNTKDQLSIELAKPCIIGTRGRSTTKCHRLTIYQLIHYLKDFVKLKASLNWDINSDYNKRHQLYGLNFYKIYDENKRRLERHANLQWPIIAPGIPKQNSGFNINLSTSKILLSEMKSASKSLKNVQNILENYNNKNKIAKLEEILIKNTWVKWLDGGLFEEKYDHFMAIISINKNPKNSNNEIFESFNNFVETRIRLQLIFYIENISEINYCHANPGRVWNSEKCPEIILNKGKDEQEQNINYVNNE</sequence>
<evidence type="ECO:0000256" key="2">
    <source>
        <dbReference type="ARBA" id="ARBA00022741"/>
    </source>
</evidence>
<dbReference type="GO" id="GO:0031123">
    <property type="term" value="P:RNA 3'-end processing"/>
    <property type="evidence" value="ECO:0007669"/>
    <property type="project" value="InterPro"/>
</dbReference>
<reference evidence="6" key="1">
    <citation type="submission" date="2016-11" db="UniProtKB">
        <authorList>
            <consortium name="WormBaseParasite"/>
        </authorList>
    </citation>
    <scope>IDENTIFICATION</scope>
</reference>
<protein>
    <submittedName>
        <fullName evidence="6">PAP_central domain-containing protein</fullName>
    </submittedName>
</protein>
<dbReference type="Proteomes" id="UP000095281">
    <property type="component" value="Unplaced"/>
</dbReference>
<accession>A0A1I8B4N9</accession>
<keyword evidence="1" id="KW-0808">Transferase</keyword>
<dbReference type="Gene3D" id="1.10.1410.10">
    <property type="match status" value="1"/>
</dbReference>
<dbReference type="Gene3D" id="3.30.70.590">
    <property type="entry name" value="Poly(A) polymerase predicted RNA binding domain"/>
    <property type="match status" value="1"/>
</dbReference>
<dbReference type="GO" id="GO:1990817">
    <property type="term" value="F:poly(A) RNA polymerase activity"/>
    <property type="evidence" value="ECO:0007669"/>
    <property type="project" value="TreeGrafter"/>
</dbReference>
<dbReference type="WBParaSite" id="MhA1_Contig1320.frz3.gene1">
    <property type="protein sequence ID" value="MhA1_Contig1320.frz3.gene1"/>
    <property type="gene ID" value="MhA1_Contig1320.frz3.gene1"/>
</dbReference>
<dbReference type="SUPFAM" id="SSF55003">
    <property type="entry name" value="PAP/Archaeal CCA-adding enzyme, C-terminal domain"/>
    <property type="match status" value="1"/>
</dbReference>
<evidence type="ECO:0000256" key="1">
    <source>
        <dbReference type="ARBA" id="ARBA00022679"/>
    </source>
</evidence>
<evidence type="ECO:0000256" key="4">
    <source>
        <dbReference type="SAM" id="Coils"/>
    </source>
</evidence>
<keyword evidence="5" id="KW-1185">Reference proteome</keyword>
<dbReference type="AlphaFoldDB" id="A0A1I8B4N9"/>
<dbReference type="GO" id="GO:0005634">
    <property type="term" value="C:nucleus"/>
    <property type="evidence" value="ECO:0007669"/>
    <property type="project" value="TreeGrafter"/>
</dbReference>
<organism evidence="5 6">
    <name type="scientific">Meloidogyne hapla</name>
    <name type="common">Root-knot nematode worm</name>
    <dbReference type="NCBI Taxonomy" id="6305"/>
    <lineage>
        <taxon>Eukaryota</taxon>
        <taxon>Metazoa</taxon>
        <taxon>Ecdysozoa</taxon>
        <taxon>Nematoda</taxon>
        <taxon>Chromadorea</taxon>
        <taxon>Rhabditida</taxon>
        <taxon>Tylenchina</taxon>
        <taxon>Tylenchomorpha</taxon>
        <taxon>Tylenchoidea</taxon>
        <taxon>Meloidogynidae</taxon>
        <taxon>Meloidogyninae</taxon>
        <taxon>Meloidogyne</taxon>
    </lineage>
</organism>
<name>A0A1I8B4N9_MELHA</name>
<evidence type="ECO:0000313" key="5">
    <source>
        <dbReference type="Proteomes" id="UP000095281"/>
    </source>
</evidence>
<dbReference type="PANTHER" id="PTHR10682:SF10">
    <property type="entry name" value="POLYNUCLEOTIDE ADENYLYLTRANSFERASE"/>
    <property type="match status" value="1"/>
</dbReference>
<dbReference type="GO" id="GO:0005524">
    <property type="term" value="F:ATP binding"/>
    <property type="evidence" value="ECO:0007669"/>
    <property type="project" value="UniProtKB-KW"/>
</dbReference>
<dbReference type="SUPFAM" id="SSF81631">
    <property type="entry name" value="PAP/OAS1 substrate-binding domain"/>
    <property type="match status" value="1"/>
</dbReference>
<dbReference type="GO" id="GO:0003723">
    <property type="term" value="F:RNA binding"/>
    <property type="evidence" value="ECO:0007669"/>
    <property type="project" value="InterPro"/>
</dbReference>
<evidence type="ECO:0000313" key="6">
    <source>
        <dbReference type="WBParaSite" id="MhA1_Contig1320.frz3.gene1"/>
    </source>
</evidence>
<keyword evidence="3" id="KW-0067">ATP-binding</keyword>
<feature type="coiled-coil region" evidence="4">
    <location>
        <begin position="227"/>
        <end position="254"/>
    </location>
</feature>
<proteinExistence type="predicted"/>
<keyword evidence="4" id="KW-0175">Coiled coil</keyword>
<dbReference type="PANTHER" id="PTHR10682">
    <property type="entry name" value="POLY A POLYMERASE"/>
    <property type="match status" value="1"/>
</dbReference>